<keyword evidence="6" id="KW-1015">Disulfide bond</keyword>
<dbReference type="GO" id="GO:0071555">
    <property type="term" value="P:cell wall organization"/>
    <property type="evidence" value="ECO:0007669"/>
    <property type="project" value="UniProtKB-KW"/>
</dbReference>
<dbReference type="InterPro" id="IPR000743">
    <property type="entry name" value="Glyco_hydro_28"/>
</dbReference>
<reference evidence="17" key="1">
    <citation type="submission" date="2014-12" db="EMBL/GenBank/DDBJ databases">
        <title>Genome Sequence of Valsa Canker Pathogens Uncovers a Specific Adaption of Colonization on Woody Bark.</title>
        <authorList>
            <person name="Yin Z."/>
            <person name="Liu H."/>
            <person name="Gao X."/>
            <person name="Li Z."/>
            <person name="Song N."/>
            <person name="Ke X."/>
            <person name="Dai Q."/>
            <person name="Wu Y."/>
            <person name="Sun Y."/>
            <person name="Xu J.-R."/>
            <person name="Kang Z.K."/>
            <person name="Wang L."/>
            <person name="Huang L."/>
        </authorList>
    </citation>
    <scope>NUCLEOTIDE SEQUENCE [LARGE SCALE GENOMIC DNA]</scope>
    <source>
        <strain evidence="17">03-8</strain>
    </source>
</reference>
<keyword evidence="18" id="KW-1185">Reference proteome</keyword>
<sequence>MKPIKLMLLAVAPLVAGYHWNKTCIIPAAGNGNDDAPAIRRAFEDCKQNGNVVFQENTTYNIHTTLQLHNLSNVQVDLRGTLLFSTDVRYWIQHGSYYHFQNISIAMEFSGEDITIDGHDTGVIDGQGQVWYDLALAIGGLYGRPIPFCLRNVKNAVAKNFKILQSGKWNFVMVESKNILANPGNLGNTDGFDTINSDNITILNSFANTGDDCISFKPAGIAIGSLGQYEGEYDLVENITAEDVTLIESRNGAYIKTYMGKATYYPPQGGGNGTGAVRNVLFKNFHIENITASPVLLQQCSHWAGWGVPACAEYPSTGFTFDNITWTNFTGWMNESVGQRTVSLACSPYATCSNFNWSGINIVPANGTATRECTNVEGYDDVCQEAL</sequence>
<evidence type="ECO:0000256" key="10">
    <source>
        <dbReference type="ARBA" id="ARBA00023316"/>
    </source>
</evidence>
<dbReference type="PANTHER" id="PTHR31736:SF12">
    <property type="entry name" value="EXO-POLYGALACTURONASE, PUTATIVE-RELATED"/>
    <property type="match status" value="1"/>
</dbReference>
<evidence type="ECO:0000256" key="2">
    <source>
        <dbReference type="ARBA" id="ARBA00008834"/>
    </source>
</evidence>
<proteinExistence type="inferred from homology"/>
<evidence type="ECO:0000256" key="6">
    <source>
        <dbReference type="ARBA" id="ARBA00023157"/>
    </source>
</evidence>
<gene>
    <name evidence="17" type="ORF">VM1G_05261</name>
</gene>
<evidence type="ECO:0000256" key="16">
    <source>
        <dbReference type="SAM" id="SignalP"/>
    </source>
</evidence>
<evidence type="ECO:0000256" key="1">
    <source>
        <dbReference type="ARBA" id="ARBA00004613"/>
    </source>
</evidence>
<dbReference type="EC" id="3.2.1.67" evidence="13"/>
<feature type="chain" id="PRO_5008267029" description="galacturonan 1,4-alpha-galacturonidase" evidence="16">
    <location>
        <begin position="18"/>
        <end position="387"/>
    </location>
</feature>
<keyword evidence="5 15" id="KW-0378">Hydrolase</keyword>
<keyword evidence="7" id="KW-0325">Glycoprotein</keyword>
<dbReference type="EMBL" id="CM003102">
    <property type="protein sequence ID" value="KUI69548.1"/>
    <property type="molecule type" value="Genomic_DNA"/>
</dbReference>
<dbReference type="AlphaFoldDB" id="A0A194W0A5"/>
<comment type="catalytic activity">
    <reaction evidence="14">
        <text>[(1-&gt;4)-alpha-D-galacturonosyl](n) + H2O = alpha-D-galacturonate + [(1-&gt;4)-alpha-D-galacturonosyl](n-1)</text>
        <dbReference type="Rhea" id="RHEA:14117"/>
        <dbReference type="Rhea" id="RHEA-COMP:14570"/>
        <dbReference type="Rhea" id="RHEA-COMP:14572"/>
        <dbReference type="ChEBI" id="CHEBI:15377"/>
        <dbReference type="ChEBI" id="CHEBI:58658"/>
        <dbReference type="ChEBI" id="CHEBI:140523"/>
        <dbReference type="EC" id="3.2.1.67"/>
    </reaction>
</comment>
<organism evidence="17 18">
    <name type="scientific">Cytospora mali</name>
    <name type="common">Apple Valsa canker fungus</name>
    <name type="synonym">Valsa mali</name>
    <dbReference type="NCBI Taxonomy" id="578113"/>
    <lineage>
        <taxon>Eukaryota</taxon>
        <taxon>Fungi</taxon>
        <taxon>Dikarya</taxon>
        <taxon>Ascomycota</taxon>
        <taxon>Pezizomycotina</taxon>
        <taxon>Sordariomycetes</taxon>
        <taxon>Sordariomycetidae</taxon>
        <taxon>Diaporthales</taxon>
        <taxon>Cytosporaceae</taxon>
        <taxon>Cytospora</taxon>
    </lineage>
</organism>
<evidence type="ECO:0000256" key="5">
    <source>
        <dbReference type="ARBA" id="ARBA00022801"/>
    </source>
</evidence>
<protein>
    <recommendedName>
        <fullName evidence="13">galacturonan 1,4-alpha-galacturonidase</fullName>
        <ecNumber evidence="13">3.2.1.67</ecNumber>
    </recommendedName>
</protein>
<keyword evidence="9 15" id="KW-0326">Glycosidase</keyword>
<comment type="similarity">
    <text evidence="2 15">Belongs to the glycosyl hydrolase 28 family.</text>
</comment>
<evidence type="ECO:0000256" key="12">
    <source>
        <dbReference type="ARBA" id="ARBA00037312"/>
    </source>
</evidence>
<dbReference type="GO" id="GO:0047911">
    <property type="term" value="F:galacturan 1,4-alpha-galacturonidase activity"/>
    <property type="evidence" value="ECO:0007669"/>
    <property type="project" value="UniProtKB-EC"/>
</dbReference>
<evidence type="ECO:0000256" key="4">
    <source>
        <dbReference type="ARBA" id="ARBA00022729"/>
    </source>
</evidence>
<dbReference type="Gene3D" id="2.160.20.10">
    <property type="entry name" value="Single-stranded right-handed beta-helix, Pectin lyase-like"/>
    <property type="match status" value="1"/>
</dbReference>
<keyword evidence="4 16" id="KW-0732">Signal</keyword>
<evidence type="ECO:0000313" key="18">
    <source>
        <dbReference type="Proteomes" id="UP000078559"/>
    </source>
</evidence>
<comment type="subcellular location">
    <subcellularLocation>
        <location evidence="1">Secreted</location>
    </subcellularLocation>
</comment>
<keyword evidence="11" id="KW-0624">Polysaccharide degradation</keyword>
<evidence type="ECO:0000256" key="9">
    <source>
        <dbReference type="ARBA" id="ARBA00023295"/>
    </source>
</evidence>
<dbReference type="GO" id="GO:0005576">
    <property type="term" value="C:extracellular region"/>
    <property type="evidence" value="ECO:0007669"/>
    <property type="project" value="UniProtKB-SubCell"/>
</dbReference>
<dbReference type="OrthoDB" id="187139at2759"/>
<dbReference type="PANTHER" id="PTHR31736">
    <property type="match status" value="1"/>
</dbReference>
<keyword evidence="10" id="KW-0961">Cell wall biogenesis/degradation</keyword>
<dbReference type="InterPro" id="IPR011050">
    <property type="entry name" value="Pectin_lyase_fold/virulence"/>
</dbReference>
<evidence type="ECO:0000256" key="8">
    <source>
        <dbReference type="ARBA" id="ARBA00023277"/>
    </source>
</evidence>
<evidence type="ECO:0000256" key="7">
    <source>
        <dbReference type="ARBA" id="ARBA00023180"/>
    </source>
</evidence>
<dbReference type="SMR" id="A0A194W0A5"/>
<evidence type="ECO:0000256" key="15">
    <source>
        <dbReference type="RuleBase" id="RU361169"/>
    </source>
</evidence>
<dbReference type="GO" id="GO:0004650">
    <property type="term" value="F:polygalacturonase activity"/>
    <property type="evidence" value="ECO:0007669"/>
    <property type="project" value="InterPro"/>
</dbReference>
<dbReference type="Proteomes" id="UP000078559">
    <property type="component" value="Chromosome 5"/>
</dbReference>
<keyword evidence="8" id="KW-0119">Carbohydrate metabolism</keyword>
<comment type="function">
    <text evidence="12">Specific in hydrolyzing the terminal glycosidic bond of polygalacturonic acid and oligogalacturonates.</text>
</comment>
<evidence type="ECO:0000313" key="17">
    <source>
        <dbReference type="EMBL" id="KUI69548.1"/>
    </source>
</evidence>
<dbReference type="GO" id="GO:0000272">
    <property type="term" value="P:polysaccharide catabolic process"/>
    <property type="evidence" value="ECO:0007669"/>
    <property type="project" value="UniProtKB-KW"/>
</dbReference>
<evidence type="ECO:0000256" key="14">
    <source>
        <dbReference type="ARBA" id="ARBA00048766"/>
    </source>
</evidence>
<dbReference type="InterPro" id="IPR012334">
    <property type="entry name" value="Pectin_lyas_fold"/>
</dbReference>
<name>A0A194W0A5_CYTMA</name>
<dbReference type="SUPFAM" id="SSF51126">
    <property type="entry name" value="Pectin lyase-like"/>
    <property type="match status" value="1"/>
</dbReference>
<evidence type="ECO:0000256" key="13">
    <source>
        <dbReference type="ARBA" id="ARBA00038933"/>
    </source>
</evidence>
<keyword evidence="3" id="KW-0964">Secreted</keyword>
<dbReference type="Pfam" id="PF00295">
    <property type="entry name" value="Glyco_hydro_28"/>
    <property type="match status" value="1"/>
</dbReference>
<evidence type="ECO:0000256" key="3">
    <source>
        <dbReference type="ARBA" id="ARBA00022525"/>
    </source>
</evidence>
<accession>A0A194W0A5</accession>
<feature type="signal peptide" evidence="16">
    <location>
        <begin position="1"/>
        <end position="17"/>
    </location>
</feature>
<evidence type="ECO:0000256" key="11">
    <source>
        <dbReference type="ARBA" id="ARBA00023326"/>
    </source>
</evidence>